<dbReference type="GO" id="GO:0016020">
    <property type="term" value="C:membrane"/>
    <property type="evidence" value="ECO:0007669"/>
    <property type="project" value="UniProtKB-SubCell"/>
</dbReference>
<accession>A0A383BX37</accession>
<dbReference type="InterPro" id="IPR001750">
    <property type="entry name" value="ND/Mrp_TM"/>
</dbReference>
<protein>
    <recommendedName>
        <fullName evidence="6">NADH:quinone oxidoreductase/Mrp antiporter transmembrane domain-containing protein</fullName>
    </recommendedName>
</protein>
<evidence type="ECO:0000259" key="6">
    <source>
        <dbReference type="Pfam" id="PF00361"/>
    </source>
</evidence>
<keyword evidence="4 5" id="KW-0472">Membrane</keyword>
<evidence type="ECO:0000256" key="4">
    <source>
        <dbReference type="ARBA" id="ARBA00023136"/>
    </source>
</evidence>
<sequence>AFLMLLLMFSLAGVPPTIGFYAKLSVLQSVIKADLAWVAVVAVIFAVIGAFYYLRVVKIMYFESPADSGEIQLNCGNSQRLVLSLNALAVVVAMPWIGILVDICNQAVASL</sequence>
<evidence type="ECO:0000256" key="5">
    <source>
        <dbReference type="SAM" id="Phobius"/>
    </source>
</evidence>
<name>A0A383BX37_9ZZZZ</name>
<dbReference type="Pfam" id="PF00361">
    <property type="entry name" value="Proton_antipo_M"/>
    <property type="match status" value="1"/>
</dbReference>
<dbReference type="EMBL" id="UINC01203901">
    <property type="protein sequence ID" value="SVE24373.1"/>
    <property type="molecule type" value="Genomic_DNA"/>
</dbReference>
<feature type="domain" description="NADH:quinone oxidoreductase/Mrp antiporter transmembrane" evidence="6">
    <location>
        <begin position="2"/>
        <end position="48"/>
    </location>
</feature>
<evidence type="ECO:0000256" key="3">
    <source>
        <dbReference type="ARBA" id="ARBA00022989"/>
    </source>
</evidence>
<feature type="transmembrane region" description="Helical" evidence="5">
    <location>
        <begin position="81"/>
        <end position="101"/>
    </location>
</feature>
<evidence type="ECO:0000313" key="7">
    <source>
        <dbReference type="EMBL" id="SVE24373.1"/>
    </source>
</evidence>
<keyword evidence="2 5" id="KW-0812">Transmembrane</keyword>
<dbReference type="AlphaFoldDB" id="A0A383BX37"/>
<organism evidence="7">
    <name type="scientific">marine metagenome</name>
    <dbReference type="NCBI Taxonomy" id="408172"/>
    <lineage>
        <taxon>unclassified sequences</taxon>
        <taxon>metagenomes</taxon>
        <taxon>ecological metagenomes</taxon>
    </lineage>
</organism>
<dbReference type="PANTHER" id="PTHR22773">
    <property type="entry name" value="NADH DEHYDROGENASE"/>
    <property type="match status" value="1"/>
</dbReference>
<keyword evidence="3 5" id="KW-1133">Transmembrane helix</keyword>
<evidence type="ECO:0000256" key="2">
    <source>
        <dbReference type="ARBA" id="ARBA00022692"/>
    </source>
</evidence>
<comment type="subcellular location">
    <subcellularLocation>
        <location evidence="1">Membrane</location>
        <topology evidence="1">Multi-pass membrane protein</topology>
    </subcellularLocation>
</comment>
<gene>
    <name evidence="7" type="ORF">METZ01_LOCUS477227</name>
</gene>
<evidence type="ECO:0000256" key="1">
    <source>
        <dbReference type="ARBA" id="ARBA00004141"/>
    </source>
</evidence>
<feature type="transmembrane region" description="Helical" evidence="5">
    <location>
        <begin position="35"/>
        <end position="54"/>
    </location>
</feature>
<feature type="non-terminal residue" evidence="7">
    <location>
        <position position="1"/>
    </location>
</feature>
<proteinExistence type="predicted"/>
<reference evidence="7" key="1">
    <citation type="submission" date="2018-05" db="EMBL/GenBank/DDBJ databases">
        <authorList>
            <person name="Lanie J.A."/>
            <person name="Ng W.-L."/>
            <person name="Kazmierczak K.M."/>
            <person name="Andrzejewski T.M."/>
            <person name="Davidsen T.M."/>
            <person name="Wayne K.J."/>
            <person name="Tettelin H."/>
            <person name="Glass J.I."/>
            <person name="Rusch D."/>
            <person name="Podicherti R."/>
            <person name="Tsui H.-C.T."/>
            <person name="Winkler M.E."/>
        </authorList>
    </citation>
    <scope>NUCLEOTIDE SEQUENCE</scope>
</reference>